<feature type="compositionally biased region" description="Polar residues" evidence="2">
    <location>
        <begin position="228"/>
        <end position="241"/>
    </location>
</feature>
<dbReference type="Pfam" id="PF10342">
    <property type="entry name" value="Kre9_KNH"/>
    <property type="match status" value="1"/>
</dbReference>
<dbReference type="InterPro" id="IPR052479">
    <property type="entry name" value="GPI-anchor_Adhesion_Reg"/>
</dbReference>
<evidence type="ECO:0000313" key="5">
    <source>
        <dbReference type="EMBL" id="PLW12833.1"/>
    </source>
</evidence>
<dbReference type="PANTHER" id="PTHR35185">
    <property type="entry name" value="SERINE/THREONINE-RICH PROTEIN ADG2-RELATED"/>
    <property type="match status" value="1"/>
</dbReference>
<dbReference type="OrthoDB" id="2506852at2759"/>
<evidence type="ECO:0000259" key="4">
    <source>
        <dbReference type="Pfam" id="PF10342"/>
    </source>
</evidence>
<dbReference type="Proteomes" id="UP000235388">
    <property type="component" value="Unassembled WGS sequence"/>
</dbReference>
<feature type="transmembrane region" description="Helical" evidence="3">
    <location>
        <begin position="253"/>
        <end position="277"/>
    </location>
</feature>
<dbReference type="EMBL" id="PGCJ01000969">
    <property type="protein sequence ID" value="PLW12833.1"/>
    <property type="molecule type" value="Genomic_DNA"/>
</dbReference>
<dbReference type="AlphaFoldDB" id="A0A2N5UC55"/>
<evidence type="ECO:0000313" key="9">
    <source>
        <dbReference type="Proteomes" id="UP000235392"/>
    </source>
</evidence>
<dbReference type="STRING" id="200324.A0A2N5UC55"/>
<sequence length="278" mass="28834">MSAFISKITASEVAQGCEGLIGPLAILISSQFHPGGLFIFQCRISISLFLAMFYLNVILLLTSIVFDGTLALMVTSPSNAATWNLQMPNTITWTSVVTDPNTFDIVLVNNNPNCAPTGMSQVIQHNVSCSDGQYNMSGIAPVKPCDGYQINLEAVGGAESHSPGILAQSPPFIVAAGTQSSVTTPAPGTTPDQAASPKSGTLTPTQSLTDKTFQNGTTSPAGVYKPSMGSTGTSPLPNSNTTGGGAGDNVQSFALLITISLPKIISVIAFSASILWFQ</sequence>
<evidence type="ECO:0000256" key="1">
    <source>
        <dbReference type="ARBA" id="ARBA00022729"/>
    </source>
</evidence>
<evidence type="ECO:0000256" key="3">
    <source>
        <dbReference type="SAM" id="Phobius"/>
    </source>
</evidence>
<evidence type="ECO:0000313" key="8">
    <source>
        <dbReference type="Proteomes" id="UP000235388"/>
    </source>
</evidence>
<proteinExistence type="predicted"/>
<feature type="transmembrane region" description="Helical" evidence="3">
    <location>
        <begin position="47"/>
        <end position="66"/>
    </location>
</feature>
<evidence type="ECO:0000313" key="7">
    <source>
        <dbReference type="EMBL" id="PLW35301.1"/>
    </source>
</evidence>
<accession>A0A2N5UC55</accession>
<feature type="compositionally biased region" description="Polar residues" evidence="2">
    <location>
        <begin position="179"/>
        <end position="220"/>
    </location>
</feature>
<gene>
    <name evidence="7" type="ORF">PCANC_16440</name>
    <name evidence="5" type="ORF">PCANC_19210</name>
    <name evidence="6" type="ORF">PCASD_15293</name>
</gene>
<keyword evidence="3" id="KW-0812">Transmembrane</keyword>
<dbReference type="EMBL" id="PGCI01000668">
    <property type="protein sequence ID" value="PLW22313.1"/>
    <property type="molecule type" value="Genomic_DNA"/>
</dbReference>
<keyword evidence="8" id="KW-1185">Reference proteome</keyword>
<dbReference type="Proteomes" id="UP000235392">
    <property type="component" value="Unassembled WGS sequence"/>
</dbReference>
<dbReference type="InterPro" id="IPR018466">
    <property type="entry name" value="Kre9/Knh1-like_N"/>
</dbReference>
<keyword evidence="1" id="KW-0732">Signal</keyword>
<evidence type="ECO:0000256" key="2">
    <source>
        <dbReference type="SAM" id="MobiDB-lite"/>
    </source>
</evidence>
<keyword evidence="3" id="KW-1133">Transmembrane helix</keyword>
<feature type="domain" description="Yeast cell wall synthesis Kre9/Knh1-like N-terminal" evidence="4">
    <location>
        <begin position="76"/>
        <end position="173"/>
    </location>
</feature>
<reference evidence="8 9" key="1">
    <citation type="submission" date="2017-11" db="EMBL/GenBank/DDBJ databases">
        <title>De novo assembly and phasing of dikaryotic genomes from two isolates of Puccinia coronata f. sp. avenae, the causal agent of oat crown rust.</title>
        <authorList>
            <person name="Miller M.E."/>
            <person name="Zhang Y."/>
            <person name="Omidvar V."/>
            <person name="Sperschneider J."/>
            <person name="Schwessinger B."/>
            <person name="Raley C."/>
            <person name="Palmer J.M."/>
            <person name="Garnica D."/>
            <person name="Upadhyaya N."/>
            <person name="Rathjen J."/>
            <person name="Taylor J.M."/>
            <person name="Park R.F."/>
            <person name="Dodds P.N."/>
            <person name="Hirsch C.D."/>
            <person name="Kianian S.F."/>
            <person name="Figueroa M."/>
        </authorList>
    </citation>
    <scope>NUCLEOTIDE SEQUENCE [LARGE SCALE GENOMIC DNA]</scope>
    <source>
        <strain evidence="7">12NC29</strain>
        <strain evidence="6">12SD80</strain>
    </source>
</reference>
<keyword evidence="3" id="KW-0472">Membrane</keyword>
<feature type="region of interest" description="Disordered" evidence="2">
    <location>
        <begin position="179"/>
        <end position="244"/>
    </location>
</feature>
<dbReference type="PANTHER" id="PTHR35185:SF1">
    <property type="entry name" value="UPF0619 GPI-ANCHORED MEMBRANE PROTEIN C1322.10"/>
    <property type="match status" value="1"/>
</dbReference>
<comment type="caution">
    <text evidence="7">The sequence shown here is derived from an EMBL/GenBank/DDBJ whole genome shotgun (WGS) entry which is preliminary data.</text>
</comment>
<dbReference type="EMBL" id="PGCJ01000260">
    <property type="protein sequence ID" value="PLW35301.1"/>
    <property type="molecule type" value="Genomic_DNA"/>
</dbReference>
<protein>
    <recommendedName>
        <fullName evidence="4">Yeast cell wall synthesis Kre9/Knh1-like N-terminal domain-containing protein</fullName>
    </recommendedName>
</protein>
<name>A0A2N5UC55_9BASI</name>
<organism evidence="7 8">
    <name type="scientific">Puccinia coronata f. sp. avenae</name>
    <dbReference type="NCBI Taxonomy" id="200324"/>
    <lineage>
        <taxon>Eukaryota</taxon>
        <taxon>Fungi</taxon>
        <taxon>Dikarya</taxon>
        <taxon>Basidiomycota</taxon>
        <taxon>Pucciniomycotina</taxon>
        <taxon>Pucciniomycetes</taxon>
        <taxon>Pucciniales</taxon>
        <taxon>Pucciniaceae</taxon>
        <taxon>Puccinia</taxon>
    </lineage>
</organism>
<evidence type="ECO:0000313" key="6">
    <source>
        <dbReference type="EMBL" id="PLW22313.1"/>
    </source>
</evidence>